<dbReference type="InterPro" id="IPR005490">
    <property type="entry name" value="LD_TPept_cat_dom"/>
</dbReference>
<evidence type="ECO:0000256" key="8">
    <source>
        <dbReference type="ARBA" id="ARBA00023316"/>
    </source>
</evidence>
<evidence type="ECO:0000256" key="10">
    <source>
        <dbReference type="SAM" id="SignalP"/>
    </source>
</evidence>
<keyword evidence="10" id="KW-0732">Signal</keyword>
<comment type="similarity">
    <text evidence="2">Belongs to the YkuD family.</text>
</comment>
<evidence type="ECO:0000256" key="9">
    <source>
        <dbReference type="PROSITE-ProRule" id="PRU01373"/>
    </source>
</evidence>
<feature type="domain" description="L,D-TPase catalytic" evidence="11">
    <location>
        <begin position="36"/>
        <end position="145"/>
    </location>
</feature>
<dbReference type="PANTHER" id="PTHR30582:SF24">
    <property type="entry name" value="L,D-TRANSPEPTIDASE ERFK_SRFK-RELATED"/>
    <property type="match status" value="1"/>
</dbReference>
<keyword evidence="8 9" id="KW-0961">Cell wall biogenesis/degradation</keyword>
<feature type="signal peptide" evidence="10">
    <location>
        <begin position="1"/>
        <end position="25"/>
    </location>
</feature>
<evidence type="ECO:0000256" key="1">
    <source>
        <dbReference type="ARBA" id="ARBA00004752"/>
    </source>
</evidence>
<evidence type="ECO:0000256" key="2">
    <source>
        <dbReference type="ARBA" id="ARBA00005992"/>
    </source>
</evidence>
<keyword evidence="4" id="KW-0808">Transferase</keyword>
<feature type="active site" description="Nucleophile" evidence="9">
    <location>
        <position position="121"/>
    </location>
</feature>
<evidence type="ECO:0000256" key="6">
    <source>
        <dbReference type="ARBA" id="ARBA00022960"/>
    </source>
</evidence>
<keyword evidence="5" id="KW-0378">Hydrolase</keyword>
<evidence type="ECO:0000259" key="11">
    <source>
        <dbReference type="PROSITE" id="PS52029"/>
    </source>
</evidence>
<dbReference type="InterPro" id="IPR050979">
    <property type="entry name" value="LD-transpeptidase"/>
</dbReference>
<dbReference type="PROSITE" id="PS52029">
    <property type="entry name" value="LD_TPASE"/>
    <property type="match status" value="1"/>
</dbReference>
<protein>
    <submittedName>
        <fullName evidence="12">ErfK/YbiS/YcfS/YnhG family protein</fullName>
    </submittedName>
</protein>
<evidence type="ECO:0000256" key="3">
    <source>
        <dbReference type="ARBA" id="ARBA00022676"/>
    </source>
</evidence>
<dbReference type="Pfam" id="PF03734">
    <property type="entry name" value="YkuD"/>
    <property type="match status" value="1"/>
</dbReference>
<name>A0ABR5ANG1_9BACL</name>
<keyword evidence="6 9" id="KW-0133">Cell shape</keyword>
<evidence type="ECO:0000313" key="13">
    <source>
        <dbReference type="Proteomes" id="UP000031967"/>
    </source>
</evidence>
<sequence>MRKFICVLGLMCIIALGAGPDSLMAAPGTNNNARQAHIVIDPLKNRLTLYIDGSVYKTYPIALGKRETPTPVGDLKVINKYKNWGSGFGTRWIGLDVPWGTYGIHGTNRPSSIGRDASHGCIRMLNRHVEELYELVDVGTRVTIMGHVLGEPQMEARRLAKGASGADVQLIQHLLRNAGYFHGVCNGKFGPSTERALKAFERDHKLPVDGVMSQHDYLELGLVE</sequence>
<comment type="pathway">
    <text evidence="1 9">Cell wall biogenesis; peptidoglycan biosynthesis.</text>
</comment>
<keyword evidence="7 9" id="KW-0573">Peptidoglycan synthesis</keyword>
<dbReference type="Gene3D" id="1.10.101.10">
    <property type="entry name" value="PGBD-like superfamily/PGBD"/>
    <property type="match status" value="1"/>
</dbReference>
<dbReference type="InterPro" id="IPR038063">
    <property type="entry name" value="Transpep_catalytic_dom"/>
</dbReference>
<keyword evidence="3" id="KW-0328">Glycosyltransferase</keyword>
<proteinExistence type="inferred from homology"/>
<feature type="chain" id="PRO_5047365441" evidence="10">
    <location>
        <begin position="26"/>
        <end position="224"/>
    </location>
</feature>
<dbReference type="Proteomes" id="UP000031967">
    <property type="component" value="Unassembled WGS sequence"/>
</dbReference>
<organism evidence="12 13">
    <name type="scientific">Gordoniibacillus kamchatkensis</name>
    <dbReference type="NCBI Taxonomy" id="1590651"/>
    <lineage>
        <taxon>Bacteria</taxon>
        <taxon>Bacillati</taxon>
        <taxon>Bacillota</taxon>
        <taxon>Bacilli</taxon>
        <taxon>Bacillales</taxon>
        <taxon>Paenibacillaceae</taxon>
        <taxon>Gordoniibacillus</taxon>
    </lineage>
</organism>
<evidence type="ECO:0000256" key="5">
    <source>
        <dbReference type="ARBA" id="ARBA00022801"/>
    </source>
</evidence>
<gene>
    <name evidence="12" type="ORF">SD70_00795</name>
</gene>
<dbReference type="InterPro" id="IPR002477">
    <property type="entry name" value="Peptidoglycan-bd-like"/>
</dbReference>
<evidence type="ECO:0000256" key="4">
    <source>
        <dbReference type="ARBA" id="ARBA00022679"/>
    </source>
</evidence>
<dbReference type="Gene3D" id="2.40.440.10">
    <property type="entry name" value="L,D-transpeptidase catalytic domain-like"/>
    <property type="match status" value="1"/>
</dbReference>
<dbReference type="SUPFAM" id="SSF47090">
    <property type="entry name" value="PGBD-like"/>
    <property type="match status" value="1"/>
</dbReference>
<dbReference type="Pfam" id="PF01471">
    <property type="entry name" value="PG_binding_1"/>
    <property type="match status" value="1"/>
</dbReference>
<dbReference type="CDD" id="cd16913">
    <property type="entry name" value="YkuD_like"/>
    <property type="match status" value="1"/>
</dbReference>
<dbReference type="PANTHER" id="PTHR30582">
    <property type="entry name" value="L,D-TRANSPEPTIDASE"/>
    <property type="match status" value="1"/>
</dbReference>
<accession>A0ABR5ANG1</accession>
<evidence type="ECO:0000256" key="7">
    <source>
        <dbReference type="ARBA" id="ARBA00022984"/>
    </source>
</evidence>
<dbReference type="RefSeq" id="WP_041044880.1">
    <property type="nucleotide sequence ID" value="NZ_JXAK01000001.1"/>
</dbReference>
<reference evidence="12 13" key="1">
    <citation type="submission" date="2014-12" db="EMBL/GenBank/DDBJ databases">
        <title>Draft genome sequence of Paenibacillus kamchatkensis strain B-2647.</title>
        <authorList>
            <person name="Karlyshev A.V."/>
            <person name="Kudryashova E.B."/>
        </authorList>
    </citation>
    <scope>NUCLEOTIDE SEQUENCE [LARGE SCALE GENOMIC DNA]</scope>
    <source>
        <strain evidence="12 13">VKM B-2647</strain>
    </source>
</reference>
<dbReference type="SUPFAM" id="SSF141523">
    <property type="entry name" value="L,D-transpeptidase catalytic domain-like"/>
    <property type="match status" value="1"/>
</dbReference>
<dbReference type="InterPro" id="IPR036366">
    <property type="entry name" value="PGBDSf"/>
</dbReference>
<keyword evidence="13" id="KW-1185">Reference proteome</keyword>
<comment type="caution">
    <text evidence="12">The sequence shown here is derived from an EMBL/GenBank/DDBJ whole genome shotgun (WGS) entry which is preliminary data.</text>
</comment>
<feature type="active site" description="Proton donor/acceptor" evidence="9">
    <location>
        <position position="105"/>
    </location>
</feature>
<dbReference type="InterPro" id="IPR036365">
    <property type="entry name" value="PGBD-like_sf"/>
</dbReference>
<dbReference type="EMBL" id="JXAK01000001">
    <property type="protein sequence ID" value="KIL42551.1"/>
    <property type="molecule type" value="Genomic_DNA"/>
</dbReference>
<evidence type="ECO:0000313" key="12">
    <source>
        <dbReference type="EMBL" id="KIL42551.1"/>
    </source>
</evidence>